<keyword evidence="1" id="KW-0732">Signal</keyword>
<protein>
    <submittedName>
        <fullName evidence="3">ABC-type Fe3+ transport system substrate-binding protein</fullName>
    </submittedName>
</protein>
<dbReference type="Pfam" id="PF13343">
    <property type="entry name" value="SBP_bac_6"/>
    <property type="match status" value="1"/>
</dbReference>
<dbReference type="OrthoDB" id="9766989at2"/>
<gene>
    <name evidence="3" type="ORF">BXY64_1526</name>
</gene>
<comment type="caution">
    <text evidence="3">The sequence shown here is derived from an EMBL/GenBank/DDBJ whole genome shotgun (WGS) entry which is preliminary data.</text>
</comment>
<dbReference type="PANTHER" id="PTHR30006:SF2">
    <property type="entry name" value="ABC TRANSPORTER SUBSTRATE-BINDING PROTEIN"/>
    <property type="match status" value="1"/>
</dbReference>
<dbReference type="SUPFAM" id="SSF53850">
    <property type="entry name" value="Periplasmic binding protein-like II"/>
    <property type="match status" value="1"/>
</dbReference>
<dbReference type="Gene3D" id="3.40.190.10">
    <property type="entry name" value="Periplasmic binding protein-like II"/>
    <property type="match status" value="2"/>
</dbReference>
<accession>A0A419X9T6</accession>
<name>A0A419X9T6_9BACT</name>
<keyword evidence="4" id="KW-1185">Reference proteome</keyword>
<dbReference type="GO" id="GO:0015888">
    <property type="term" value="P:thiamine transport"/>
    <property type="evidence" value="ECO:0007669"/>
    <property type="project" value="TreeGrafter"/>
</dbReference>
<dbReference type="InterPro" id="IPR015077">
    <property type="entry name" value="DUF1858"/>
</dbReference>
<dbReference type="GO" id="GO:0030976">
    <property type="term" value="F:thiamine pyrophosphate binding"/>
    <property type="evidence" value="ECO:0007669"/>
    <property type="project" value="TreeGrafter"/>
</dbReference>
<evidence type="ECO:0000313" key="3">
    <source>
        <dbReference type="EMBL" id="RKE04501.1"/>
    </source>
</evidence>
<dbReference type="GO" id="GO:0030975">
    <property type="term" value="F:thiamine binding"/>
    <property type="evidence" value="ECO:0007669"/>
    <property type="project" value="TreeGrafter"/>
</dbReference>
<dbReference type="SUPFAM" id="SSF140683">
    <property type="entry name" value="SP0561-like"/>
    <property type="match status" value="1"/>
</dbReference>
<dbReference type="InterPro" id="IPR038062">
    <property type="entry name" value="ScdA-like_N_sf"/>
</dbReference>
<organism evidence="3 4">
    <name type="scientific">Marinifilum flexuosum</name>
    <dbReference type="NCBI Taxonomy" id="1117708"/>
    <lineage>
        <taxon>Bacteria</taxon>
        <taxon>Pseudomonadati</taxon>
        <taxon>Bacteroidota</taxon>
        <taxon>Bacteroidia</taxon>
        <taxon>Marinilabiliales</taxon>
        <taxon>Marinifilaceae</taxon>
    </lineage>
</organism>
<dbReference type="PANTHER" id="PTHR30006">
    <property type="entry name" value="THIAMINE-BINDING PERIPLASMIC PROTEIN-RELATED"/>
    <property type="match status" value="1"/>
</dbReference>
<dbReference type="AlphaFoldDB" id="A0A419X9T6"/>
<dbReference type="Pfam" id="PF08984">
    <property type="entry name" value="DUF1858"/>
    <property type="match status" value="1"/>
</dbReference>
<dbReference type="Gene3D" id="1.10.3910.10">
    <property type="entry name" value="SP0561-like"/>
    <property type="match status" value="1"/>
</dbReference>
<evidence type="ECO:0000256" key="1">
    <source>
        <dbReference type="ARBA" id="ARBA00022729"/>
    </source>
</evidence>
<dbReference type="Proteomes" id="UP000284531">
    <property type="component" value="Unassembled WGS sequence"/>
</dbReference>
<proteinExistence type="predicted"/>
<dbReference type="GO" id="GO:0030288">
    <property type="term" value="C:outer membrane-bounded periplasmic space"/>
    <property type="evidence" value="ECO:0007669"/>
    <property type="project" value="TreeGrafter"/>
</dbReference>
<reference evidence="3 4" key="1">
    <citation type="submission" date="2018-09" db="EMBL/GenBank/DDBJ databases">
        <title>Genomic Encyclopedia of Archaeal and Bacterial Type Strains, Phase II (KMG-II): from individual species to whole genera.</title>
        <authorList>
            <person name="Goeker M."/>
        </authorList>
    </citation>
    <scope>NUCLEOTIDE SEQUENCE [LARGE SCALE GENOMIC DNA]</scope>
    <source>
        <strain evidence="3 4">DSM 21950</strain>
    </source>
</reference>
<evidence type="ECO:0000259" key="2">
    <source>
        <dbReference type="Pfam" id="PF08984"/>
    </source>
</evidence>
<dbReference type="EMBL" id="RAPQ01000008">
    <property type="protein sequence ID" value="RKE04501.1"/>
    <property type="molecule type" value="Genomic_DNA"/>
</dbReference>
<feature type="domain" description="DUF1858" evidence="2">
    <location>
        <begin position="9"/>
        <end position="63"/>
    </location>
</feature>
<sequence length="429" mass="48472">MENQYFNTTDSLLDICTKYPETVKIFVSNGFKQLEDEKKRALLGKSLSLEMALKMKKLNVETFTALLVEGIDSNRGQVDGDLNQKTKEKKEDSVHVQGLLPCPVRVPLVEGIDSFIVDYEKKYNNEIVYDLKAASMGLDWLIDDVINQENTDNLADIFISAGFDLFFDEKLMGKFKKQGVFKDSTGFDRLNKDFDNDEICLKDPEGHYSMIGVVPAVFLVNTAELGDRPVPRTWADIFKPEFKRSVSLPISDFDLFNSMLLHIYKAYGEEGVKGLGACLLESMHPSQMVKSHTKKNEKPAITIMPYFFTKMVKVGGPMIAVWPEDGAIISPIFMLTKEDRLDKTQPVIDFFASKGVGEILSHQGLFPSINPNVDNKLPEENKFMWLGWDYINNNDIGSLITKCETIFKKSIQDESFANLGPLSYSPNND</sequence>
<evidence type="ECO:0000313" key="4">
    <source>
        <dbReference type="Proteomes" id="UP000284531"/>
    </source>
</evidence>